<keyword evidence="6" id="KW-0408">Iron</keyword>
<dbReference type="GO" id="GO:0016151">
    <property type="term" value="F:nickel cation binding"/>
    <property type="evidence" value="ECO:0007669"/>
    <property type="project" value="InterPro"/>
</dbReference>
<dbReference type="PROSITE" id="PS00508">
    <property type="entry name" value="NI_HGENASE_L_2"/>
    <property type="match status" value="1"/>
</dbReference>
<dbReference type="Gene3D" id="1.10.645.10">
    <property type="entry name" value="Cytochrome-c3 Hydrogenase, chain B"/>
    <property type="match status" value="1"/>
</dbReference>
<dbReference type="Proteomes" id="UP000176705">
    <property type="component" value="Unassembled WGS sequence"/>
</dbReference>
<comment type="cofactor">
    <cofactor evidence="1 6">
        <name>Ni(2+)</name>
        <dbReference type="ChEBI" id="CHEBI:49786"/>
    </cofactor>
</comment>
<dbReference type="PANTHER" id="PTHR43600">
    <property type="entry name" value="COENZYME F420 HYDROGENASE, SUBUNIT ALPHA"/>
    <property type="match status" value="1"/>
</dbReference>
<feature type="binding site" evidence="6">
    <location>
        <position position="66"/>
    </location>
    <ligand>
        <name>Fe cation</name>
        <dbReference type="ChEBI" id="CHEBI:24875"/>
    </ligand>
</feature>
<keyword evidence="4 6" id="KW-0479">Metal-binding</keyword>
<feature type="binding site" evidence="6">
    <location>
        <position position="418"/>
    </location>
    <ligand>
        <name>Fe cation</name>
        <dbReference type="ChEBI" id="CHEBI:24875"/>
    </ligand>
</feature>
<accession>A0A1G2LF62</accession>
<organism evidence="7 8">
    <name type="scientific">Candidatus Sungbacteria bacterium RIFCSPLOWO2_01_FULL_59_16</name>
    <dbReference type="NCBI Taxonomy" id="1802280"/>
    <lineage>
        <taxon>Bacteria</taxon>
        <taxon>Candidatus Sungiibacteriota</taxon>
    </lineage>
</organism>
<dbReference type="STRING" id="1802280.A3B37_01975"/>
<evidence type="ECO:0000256" key="5">
    <source>
        <dbReference type="ARBA" id="ARBA00023002"/>
    </source>
</evidence>
<dbReference type="InterPro" id="IPR029014">
    <property type="entry name" value="NiFe-Hase_large"/>
</dbReference>
<evidence type="ECO:0000256" key="4">
    <source>
        <dbReference type="ARBA" id="ARBA00022723"/>
    </source>
</evidence>
<evidence type="ECO:0000256" key="6">
    <source>
        <dbReference type="PIRSR" id="PIRSR601501-1"/>
    </source>
</evidence>
<feature type="binding site" evidence="6">
    <location>
        <position position="421"/>
    </location>
    <ligand>
        <name>Mg(2+)</name>
        <dbReference type="ChEBI" id="CHEBI:18420"/>
    </ligand>
</feature>
<reference evidence="7 8" key="1">
    <citation type="journal article" date="2016" name="Nat. Commun.">
        <title>Thousands of microbial genomes shed light on interconnected biogeochemical processes in an aquifer system.</title>
        <authorList>
            <person name="Anantharaman K."/>
            <person name="Brown C.T."/>
            <person name="Hug L.A."/>
            <person name="Sharon I."/>
            <person name="Castelle C.J."/>
            <person name="Probst A.J."/>
            <person name="Thomas B.C."/>
            <person name="Singh A."/>
            <person name="Wilkins M.J."/>
            <person name="Karaoz U."/>
            <person name="Brodie E.L."/>
            <person name="Williams K.H."/>
            <person name="Hubbard S.S."/>
            <person name="Banfield J.F."/>
        </authorList>
    </citation>
    <scope>NUCLEOTIDE SEQUENCE [LARGE SCALE GENOMIC DNA]</scope>
</reference>
<dbReference type="Pfam" id="PF00374">
    <property type="entry name" value="NiFeSe_Hases"/>
    <property type="match status" value="2"/>
</dbReference>
<evidence type="ECO:0000256" key="2">
    <source>
        <dbReference type="ARBA" id="ARBA00009292"/>
    </source>
</evidence>
<feature type="binding site" evidence="6">
    <location>
        <position position="63"/>
    </location>
    <ligand>
        <name>Ni(2+)</name>
        <dbReference type="ChEBI" id="CHEBI:49786"/>
    </ligand>
</feature>
<evidence type="ECO:0000313" key="8">
    <source>
        <dbReference type="Proteomes" id="UP000176705"/>
    </source>
</evidence>
<feature type="binding site" evidence="6">
    <location>
        <position position="66"/>
    </location>
    <ligand>
        <name>Ni(2+)</name>
        <dbReference type="ChEBI" id="CHEBI:49786"/>
    </ligand>
</feature>
<dbReference type="InterPro" id="IPR018194">
    <property type="entry name" value="Ni-dep_hyd_lsu_Ni_BS"/>
</dbReference>
<comment type="caution">
    <text evidence="7">The sequence shown here is derived from an EMBL/GenBank/DDBJ whole genome shotgun (WGS) entry which is preliminary data.</text>
</comment>
<dbReference type="InterPro" id="IPR001501">
    <property type="entry name" value="Ni-dep_hyd_lsu"/>
</dbReference>
<evidence type="ECO:0000256" key="1">
    <source>
        <dbReference type="ARBA" id="ARBA00001967"/>
    </source>
</evidence>
<evidence type="ECO:0008006" key="9">
    <source>
        <dbReference type="Google" id="ProtNLM"/>
    </source>
</evidence>
<feature type="binding site" evidence="6">
    <location>
        <position position="370"/>
    </location>
    <ligand>
        <name>Mg(2+)</name>
        <dbReference type="ChEBI" id="CHEBI:18420"/>
    </ligand>
</feature>
<keyword evidence="5" id="KW-0560">Oxidoreductase</keyword>
<name>A0A1G2LF62_9BACT</name>
<evidence type="ECO:0000256" key="3">
    <source>
        <dbReference type="ARBA" id="ARBA00022596"/>
    </source>
</evidence>
<keyword evidence="6" id="KW-0460">Magnesium</keyword>
<dbReference type="SUPFAM" id="SSF56762">
    <property type="entry name" value="HydB/Nqo4-like"/>
    <property type="match status" value="1"/>
</dbReference>
<evidence type="ECO:0000313" key="7">
    <source>
        <dbReference type="EMBL" id="OHA09449.1"/>
    </source>
</evidence>
<feature type="binding site" evidence="6">
    <location>
        <position position="415"/>
    </location>
    <ligand>
        <name>Ni(2+)</name>
        <dbReference type="ChEBI" id="CHEBI:49786"/>
    </ligand>
</feature>
<comment type="cofactor">
    <cofactor evidence="6">
        <name>Fe cation</name>
        <dbReference type="ChEBI" id="CHEBI:24875"/>
    </cofactor>
</comment>
<dbReference type="GO" id="GO:0008901">
    <property type="term" value="F:ferredoxin hydrogenase activity"/>
    <property type="evidence" value="ECO:0007669"/>
    <property type="project" value="InterPro"/>
</dbReference>
<gene>
    <name evidence="7" type="ORF">A3B37_01975</name>
</gene>
<dbReference type="AlphaFoldDB" id="A0A1G2LF62"/>
<protein>
    <recommendedName>
        <fullName evidence="9">Hydrogenase/sulfur reductase subunit alpha</fullName>
    </recommendedName>
</protein>
<comment type="similarity">
    <text evidence="2">Belongs to the [NiFe]/[NiFeSe] hydrogenase large subunit family.</text>
</comment>
<dbReference type="EMBL" id="MHQS01000002">
    <property type="protein sequence ID" value="OHA09449.1"/>
    <property type="molecule type" value="Genomic_DNA"/>
</dbReference>
<keyword evidence="3 6" id="KW-0533">Nickel</keyword>
<sequence>MHTFDLTLDRLTKVEGSASLEVRVTRNRVEHVHFKITEYKRFFTQAIRGKPIVALPQLLARICGTCSNAHLLASIEACERALNITPSPQTILLRILTMYGLAIRDHALHLYLFSLPDIYGKDAFLDFDENNPEEHQLLHDGFAVKAAGNFLATLVAGRSVHAVHPTIGGFLHFPEEKGIAEAIKKLEEARPAALRLIEIFKSAPFHFDRHTNFMALIPERYGFLTGSIATSSGERIPEERFGEHLERTVLPYSQASAYQHEGQSYMVGALARMNLAKDRLHPRTRETLGAALSLFPSTDIFYNNLAQAIEILHSIDDATDILKTNTFRPEPIIQKPTRRAIGVGVIEAPRGTLYHRVSIGDDGVVREGEIVVPTGQNQINIEEDIFRLVGDLIPETPKEKIAFEIEKLIRAYDPCMSCAAHFLKIDWQEGPRRPLTPLPRK</sequence>
<proteinExistence type="inferred from homology"/>
<dbReference type="PANTHER" id="PTHR43600:SF2">
    <property type="entry name" value="F420-NON-REDUCING HYDROGENASE VHU SUBUNIT A"/>
    <property type="match status" value="1"/>
</dbReference>